<keyword evidence="1 7" id="KW-0732">Signal</keyword>
<evidence type="ECO:0000313" key="10">
    <source>
        <dbReference type="EMBL" id="AWW50378.1"/>
    </source>
</evidence>
<evidence type="ECO:0000313" key="11">
    <source>
        <dbReference type="Proteomes" id="UP000248592"/>
    </source>
</evidence>
<dbReference type="GO" id="GO:0006457">
    <property type="term" value="P:protein folding"/>
    <property type="evidence" value="ECO:0007669"/>
    <property type="project" value="UniProtKB-UniRule"/>
</dbReference>
<evidence type="ECO:0000256" key="3">
    <source>
        <dbReference type="ARBA" id="ARBA00022764"/>
    </source>
</evidence>
<dbReference type="Gene3D" id="3.10.50.40">
    <property type="match status" value="2"/>
</dbReference>
<feature type="region of interest" description="Disordered" evidence="8">
    <location>
        <begin position="32"/>
        <end position="52"/>
    </location>
</feature>
<dbReference type="AlphaFoldDB" id="A0A2Z4JU17"/>
<reference evidence="11" key="1">
    <citation type="submission" date="2018-06" db="EMBL/GenBank/DDBJ databases">
        <title>Description of a new Polynucleobacter species.</title>
        <authorList>
            <person name="Hahn M.W."/>
        </authorList>
    </citation>
    <scope>NUCLEOTIDE SEQUENCE [LARGE SCALE GENOMIC DNA]</scope>
    <source>
        <strain evidence="11">MG-25-Pas1-D2</strain>
    </source>
</reference>
<dbReference type="PANTHER" id="PTHR47637">
    <property type="entry name" value="CHAPERONE SURA"/>
    <property type="match status" value="1"/>
</dbReference>
<comment type="subcellular location">
    <subcellularLocation>
        <location evidence="7">Periplasm</location>
    </subcellularLocation>
    <text evidence="7">Is capable of associating with the outer membrane.</text>
</comment>
<dbReference type="EMBL" id="CP030085">
    <property type="protein sequence ID" value="AWW50378.1"/>
    <property type="molecule type" value="Genomic_DNA"/>
</dbReference>
<dbReference type="Proteomes" id="UP000248592">
    <property type="component" value="Chromosome"/>
</dbReference>
<dbReference type="GO" id="GO:0043165">
    <property type="term" value="P:Gram-negative-bacterium-type cell outer membrane assembly"/>
    <property type="evidence" value="ECO:0007669"/>
    <property type="project" value="InterPro"/>
</dbReference>
<feature type="domain" description="PpiC" evidence="9">
    <location>
        <begin position="348"/>
        <end position="447"/>
    </location>
</feature>
<evidence type="ECO:0000256" key="7">
    <source>
        <dbReference type="HAMAP-Rule" id="MF_01183"/>
    </source>
</evidence>
<gene>
    <name evidence="7" type="primary">surA</name>
    <name evidence="10" type="ORF">Pas1_08305</name>
</gene>
<name>A0A2Z4JU17_9BURK</name>
<proteinExistence type="inferred from homology"/>
<dbReference type="PROSITE" id="PS50198">
    <property type="entry name" value="PPIC_PPIASE_2"/>
    <property type="match status" value="2"/>
</dbReference>
<feature type="signal peptide" evidence="7">
    <location>
        <begin position="1"/>
        <end position="29"/>
    </location>
</feature>
<feature type="compositionally biased region" description="Low complexity" evidence="8">
    <location>
        <begin position="322"/>
        <end position="340"/>
    </location>
</feature>
<dbReference type="HAMAP" id="MF_01183">
    <property type="entry name" value="Chaperone_SurA"/>
    <property type="match status" value="1"/>
</dbReference>
<dbReference type="InterPro" id="IPR000297">
    <property type="entry name" value="PPIase_PpiC"/>
</dbReference>
<sequence length="501" mass="54940" precursor="true">MTHHRIKPKHVLFATIFSGFALLSIASDAQTTGTSKKGAGNVESPSSVSSDSKVRDIDGVAAVVNTGFITRKEIDDRILTLQKQGAKLPSDVVALRKAILERLIIEKVQLQEAEQDGITVSEKELTRIVDDIVTRNKTTLAEFKAKVIASGMSYERYKDMLRNDIMMSRYREREVESKIKISEAEIDNFITEQSRARGGAVRPTANTSSAVGGVEEIDIAQIFIPVDANAGAGAQAEAKKKAESLLKDARGDVDFLQLGEMAAKENPKIKFQELGYRTPDRLPQLFYEAVRNIGGGQVANNVVKSPAGFHVLKVLDRRSGGSPQPQQASTQAPAQEATTSGAPQNIAITQTLSRHILLKNRAGLSDQDAERRLAGYRAQVVAKTADFGELAKKYSEDGSAANGGNLGWMGPGELVPEFEQAMNRLQIGEVSPPVKTEFGWHLIQALERRQAELTTEKQREFAKAAIRQKKFEQAYQDWLRQLRDSATVKILNVEDAATGNR</sequence>
<dbReference type="SUPFAM" id="SSF54534">
    <property type="entry name" value="FKBP-like"/>
    <property type="match status" value="2"/>
</dbReference>
<dbReference type="RefSeq" id="WP_112295002.1">
    <property type="nucleotide sequence ID" value="NZ_CBCSBS010000002.1"/>
</dbReference>
<dbReference type="InterPro" id="IPR023058">
    <property type="entry name" value="PPIase_PpiC_CS"/>
</dbReference>
<evidence type="ECO:0000256" key="2">
    <source>
        <dbReference type="ARBA" id="ARBA00022737"/>
    </source>
</evidence>
<comment type="function">
    <text evidence="7">Chaperone involved in the correct folding and assembly of outer membrane proteins. Recognizes specific patterns of aromatic residues and the orientation of their side chains, which are found more frequently in integral outer membrane proteins. May act in both early periplasmic and late outer membrane-associated steps of protein maturation.</text>
</comment>
<organism evidence="10 11">
    <name type="scientific">Polynucleobacter paneuropaeus</name>
    <dbReference type="NCBI Taxonomy" id="2527775"/>
    <lineage>
        <taxon>Bacteria</taxon>
        <taxon>Pseudomonadati</taxon>
        <taxon>Pseudomonadota</taxon>
        <taxon>Betaproteobacteria</taxon>
        <taxon>Burkholderiales</taxon>
        <taxon>Burkholderiaceae</taxon>
        <taxon>Polynucleobacter</taxon>
    </lineage>
</organism>
<dbReference type="InterPro" id="IPR046357">
    <property type="entry name" value="PPIase_dom_sf"/>
</dbReference>
<keyword evidence="5 7" id="KW-0143">Chaperone</keyword>
<evidence type="ECO:0000256" key="4">
    <source>
        <dbReference type="ARBA" id="ARBA00023110"/>
    </source>
</evidence>
<dbReference type="GO" id="GO:0050821">
    <property type="term" value="P:protein stabilization"/>
    <property type="evidence" value="ECO:0007669"/>
    <property type="project" value="InterPro"/>
</dbReference>
<dbReference type="InterPro" id="IPR050280">
    <property type="entry name" value="OMP_Chaperone_SurA"/>
</dbReference>
<protein>
    <recommendedName>
        <fullName evidence="7">Chaperone SurA</fullName>
    </recommendedName>
    <alternativeName>
        <fullName evidence="7">Peptidyl-prolyl cis-trans isomerase SurA</fullName>
        <shortName evidence="7">PPIase SurA</shortName>
        <ecNumber evidence="7">5.2.1.8</ecNumber>
    </alternativeName>
    <alternativeName>
        <fullName evidence="7">Rotamase SurA</fullName>
    </alternativeName>
</protein>
<dbReference type="Pfam" id="PF09312">
    <property type="entry name" value="SurA_N"/>
    <property type="match status" value="1"/>
</dbReference>
<dbReference type="InterPro" id="IPR023034">
    <property type="entry name" value="PPIase_SurA"/>
</dbReference>
<dbReference type="InterPro" id="IPR015391">
    <property type="entry name" value="SurA_N"/>
</dbReference>
<evidence type="ECO:0000256" key="5">
    <source>
        <dbReference type="ARBA" id="ARBA00023186"/>
    </source>
</evidence>
<dbReference type="GO" id="GO:0030288">
    <property type="term" value="C:outer membrane-bounded periplasmic space"/>
    <property type="evidence" value="ECO:0007669"/>
    <property type="project" value="InterPro"/>
</dbReference>
<dbReference type="EC" id="5.2.1.8" evidence="7"/>
<feature type="domain" description="PpiC" evidence="9">
    <location>
        <begin position="214"/>
        <end position="316"/>
    </location>
</feature>
<dbReference type="PROSITE" id="PS01096">
    <property type="entry name" value="PPIC_PPIASE_1"/>
    <property type="match status" value="1"/>
</dbReference>
<dbReference type="Pfam" id="PF00639">
    <property type="entry name" value="Rotamase"/>
    <property type="match status" value="1"/>
</dbReference>
<dbReference type="Gene3D" id="1.10.4030.10">
    <property type="entry name" value="Porin chaperone SurA, peptide-binding domain"/>
    <property type="match status" value="1"/>
</dbReference>
<accession>A0A2Z4JU17</accession>
<dbReference type="InterPro" id="IPR027304">
    <property type="entry name" value="Trigger_fact/SurA_dom_sf"/>
</dbReference>
<dbReference type="PANTHER" id="PTHR47637:SF1">
    <property type="entry name" value="CHAPERONE SURA"/>
    <property type="match status" value="1"/>
</dbReference>
<evidence type="ECO:0000256" key="6">
    <source>
        <dbReference type="ARBA" id="ARBA00023235"/>
    </source>
</evidence>
<keyword evidence="4 7" id="KW-0697">Rotamase</keyword>
<evidence type="ECO:0000256" key="8">
    <source>
        <dbReference type="SAM" id="MobiDB-lite"/>
    </source>
</evidence>
<dbReference type="GO" id="GO:0003755">
    <property type="term" value="F:peptidyl-prolyl cis-trans isomerase activity"/>
    <property type="evidence" value="ECO:0007669"/>
    <property type="project" value="UniProtKB-UniRule"/>
</dbReference>
<dbReference type="GO" id="GO:0042277">
    <property type="term" value="F:peptide binding"/>
    <property type="evidence" value="ECO:0007669"/>
    <property type="project" value="InterPro"/>
</dbReference>
<feature type="chain" id="PRO_5016471391" description="Chaperone SurA" evidence="7">
    <location>
        <begin position="30"/>
        <end position="501"/>
    </location>
</feature>
<evidence type="ECO:0000256" key="1">
    <source>
        <dbReference type="ARBA" id="ARBA00022729"/>
    </source>
</evidence>
<feature type="region of interest" description="Disordered" evidence="8">
    <location>
        <begin position="317"/>
        <end position="340"/>
    </location>
</feature>
<dbReference type="GO" id="GO:0051082">
    <property type="term" value="F:unfolded protein binding"/>
    <property type="evidence" value="ECO:0007669"/>
    <property type="project" value="UniProtKB-UniRule"/>
</dbReference>
<comment type="domain">
    <text evidence="7">The PPIase activity resides only in the second parvulin domain. The N-terminal region and the C-terminal tail are necessary and sufficient for the chaperone activity of SurA. The PPIase activity is dispensable for SurA to function as a chaperone. The N-terminal region and the C-terminal tail are also required for porin recognition.</text>
</comment>
<keyword evidence="6 7" id="KW-0413">Isomerase</keyword>
<comment type="catalytic activity">
    <reaction evidence="7">
        <text>[protein]-peptidylproline (omega=180) = [protein]-peptidylproline (omega=0)</text>
        <dbReference type="Rhea" id="RHEA:16237"/>
        <dbReference type="Rhea" id="RHEA-COMP:10747"/>
        <dbReference type="Rhea" id="RHEA-COMP:10748"/>
        <dbReference type="ChEBI" id="CHEBI:83833"/>
        <dbReference type="ChEBI" id="CHEBI:83834"/>
        <dbReference type="EC" id="5.2.1.8"/>
    </reaction>
</comment>
<keyword evidence="2 7" id="KW-0677">Repeat</keyword>
<dbReference type="Pfam" id="PF13616">
    <property type="entry name" value="Rotamase_3"/>
    <property type="match status" value="1"/>
</dbReference>
<dbReference type="SUPFAM" id="SSF109998">
    <property type="entry name" value="Triger factor/SurA peptide-binding domain-like"/>
    <property type="match status" value="1"/>
</dbReference>
<keyword evidence="3 7" id="KW-0574">Periplasm</keyword>
<evidence type="ECO:0000259" key="9">
    <source>
        <dbReference type="PROSITE" id="PS50198"/>
    </source>
</evidence>